<dbReference type="PATRIC" id="fig|1423140.3.peg.4203"/>
<evidence type="ECO:0000256" key="2">
    <source>
        <dbReference type="SAM" id="Phobius"/>
    </source>
</evidence>
<accession>W9DDZ3</accession>
<dbReference type="InterPro" id="IPR011047">
    <property type="entry name" value="Quinoprotein_ADH-like_sf"/>
</dbReference>
<keyword evidence="2" id="KW-0812">Transmembrane</keyword>
<comment type="caution">
    <text evidence="4">The sequence shown here is derived from an EMBL/GenBank/DDBJ whole genome shotgun (WGS) entry which is preliminary data.</text>
</comment>
<dbReference type="HOGENOM" id="CLU_366263_0_0_11"/>
<sequence length="763" mass="79406">MGPPGYPMAGPPPRRSNTTAYLIIGVALLCVVALVVVGVVWWRLSQADDPDLVDGQLAASYPVAPGAEWSITAASMGGQKFNSVIPSEGRYGTVGAIADGETLVTIVGDPYTSVGGSHWAVGVNARTGERWRFGEPVSTCADTIVDDSLVCRDADTLHFIDVRSGAALATVPAPPNTGGVAYNGDAAFVVEYVPATDSVVFHKITRDGPLWSRPVDNLPTAAPGSGDASAFTATDTTVVTSGLRVVGVSADDGDRLVAKAGTSEIGRFDDGTLVLETGDSDGMAVANRRLVVLRPDGTTAELSGDNAIVPASATTGQRSRMLVDGRYTDVRNGTSPWTAAIPEVDVFGSRVVLADDREVIVFDRSGSEYLALDTETGRLLWRASAGRNAAVSGHAVTDGERLITPTPDGGIAALDLYSGSPAWSLPPNVIGNVRVGDEPGPALTFALGDRLVTLTSTTITGFAPTGPRAIVPGTTRAGNSGSGGGGTQYVTPCGSPPVFTPQSFRTAAGGLVVTMKVTAKCPDGDVLFGPQTRITISDGGGLVASGSFDFRRSPLAVPAPDGGAALNLELTYPPGSFFRLPDTLNDANSAGGQYLVECDRGSTPERAPAVTAPASGRSSASSEATDTVFPAGADVTATSVNALRLQADADRAFILANLNNRWVAQLSSKHAGLVADGRTWTDQAILDEFLALRLRFNDVRLLWSDEWPVFSYRGWWVTVAAATFPGPVEANSWCRTQGFDPDHCFAKLVSTTAGPEGSTLYRN</sequence>
<feature type="compositionally biased region" description="Polar residues" evidence="1">
    <location>
        <begin position="616"/>
        <end position="625"/>
    </location>
</feature>
<evidence type="ECO:0000313" key="5">
    <source>
        <dbReference type="Proteomes" id="UP000035035"/>
    </source>
</evidence>
<dbReference type="SUPFAM" id="SSF50998">
    <property type="entry name" value="Quinoprotein alcohol dehydrogenase-like"/>
    <property type="match status" value="1"/>
</dbReference>
<evidence type="ECO:0000259" key="3">
    <source>
        <dbReference type="Pfam" id="PF13360"/>
    </source>
</evidence>
<dbReference type="Pfam" id="PF13360">
    <property type="entry name" value="PQQ_2"/>
    <property type="match status" value="1"/>
</dbReference>
<keyword evidence="2" id="KW-1133">Transmembrane helix</keyword>
<proteinExistence type="predicted"/>
<dbReference type="InterPro" id="IPR011044">
    <property type="entry name" value="Quino_amine_DH_bsu"/>
</dbReference>
<feature type="domain" description="Pyrrolo-quinoline quinone repeat" evidence="3">
    <location>
        <begin position="329"/>
        <end position="462"/>
    </location>
</feature>
<dbReference type="AlphaFoldDB" id="W9DDZ3"/>
<keyword evidence="5" id="KW-1185">Reference proteome</keyword>
<dbReference type="Proteomes" id="UP000035035">
    <property type="component" value="Unassembled WGS sequence"/>
</dbReference>
<feature type="region of interest" description="Disordered" evidence="1">
    <location>
        <begin position="602"/>
        <end position="625"/>
    </location>
</feature>
<evidence type="ECO:0000256" key="1">
    <source>
        <dbReference type="SAM" id="MobiDB-lite"/>
    </source>
</evidence>
<gene>
    <name evidence="4" type="ORF">V525_21190</name>
</gene>
<name>W9DDZ3_9ACTN</name>
<feature type="transmembrane region" description="Helical" evidence="2">
    <location>
        <begin position="20"/>
        <end position="42"/>
    </location>
</feature>
<dbReference type="Gene3D" id="2.130.10.10">
    <property type="entry name" value="YVTN repeat-like/Quinoprotein amine dehydrogenase"/>
    <property type="match status" value="1"/>
</dbReference>
<evidence type="ECO:0000313" key="4">
    <source>
        <dbReference type="EMBL" id="ETA04636.1"/>
    </source>
</evidence>
<feature type="region of interest" description="Disordered" evidence="1">
    <location>
        <begin position="465"/>
        <end position="485"/>
    </location>
</feature>
<reference evidence="4 5" key="1">
    <citation type="journal article" date="2014" name="Genome Announc.">
        <title>Draft Genome Sequence of Gordonia alkanivorans Strain CGMCC6845, a Halotolerant Hydrocarbon-Degrading Bacterium.</title>
        <authorList>
            <person name="Wang X."/>
            <person name="Jin D."/>
            <person name="Zhou L."/>
            <person name="Wu L."/>
            <person name="An W."/>
            <person name="Zhao L."/>
        </authorList>
    </citation>
    <scope>NUCLEOTIDE SEQUENCE [LARGE SCALE GENOMIC DNA]</scope>
    <source>
        <strain evidence="4 5">CGMCC 6845</strain>
    </source>
</reference>
<organism evidence="4 5">
    <name type="scientific">Gordonia alkanivorans CGMCC 6845</name>
    <dbReference type="NCBI Taxonomy" id="1423140"/>
    <lineage>
        <taxon>Bacteria</taxon>
        <taxon>Bacillati</taxon>
        <taxon>Actinomycetota</taxon>
        <taxon>Actinomycetes</taxon>
        <taxon>Mycobacteriales</taxon>
        <taxon>Gordoniaceae</taxon>
        <taxon>Gordonia</taxon>
    </lineage>
</organism>
<dbReference type="EMBL" id="AYXO01000073">
    <property type="protein sequence ID" value="ETA04636.1"/>
    <property type="molecule type" value="Genomic_DNA"/>
</dbReference>
<dbReference type="InterPro" id="IPR015943">
    <property type="entry name" value="WD40/YVTN_repeat-like_dom_sf"/>
</dbReference>
<dbReference type="InterPro" id="IPR002372">
    <property type="entry name" value="PQQ_rpt_dom"/>
</dbReference>
<keyword evidence="2" id="KW-0472">Membrane</keyword>
<protein>
    <recommendedName>
        <fullName evidence="3">Pyrrolo-quinoline quinone repeat domain-containing protein</fullName>
    </recommendedName>
</protein>
<dbReference type="SUPFAM" id="SSF50969">
    <property type="entry name" value="YVTN repeat-like/Quinoprotein amine dehydrogenase"/>
    <property type="match status" value="1"/>
</dbReference>